<feature type="compositionally biased region" description="Low complexity" evidence="9">
    <location>
        <begin position="400"/>
        <end position="421"/>
    </location>
</feature>
<proteinExistence type="predicted"/>
<keyword evidence="5" id="KW-0547">Nucleotide-binding</keyword>
<dbReference type="Gene3D" id="3.30.565.10">
    <property type="entry name" value="Histidine kinase-like ATPase, C-terminal domain"/>
    <property type="match status" value="1"/>
</dbReference>
<dbReference type="PANTHER" id="PTHR24421">
    <property type="entry name" value="NITRATE/NITRITE SENSOR PROTEIN NARX-RELATED"/>
    <property type="match status" value="1"/>
</dbReference>
<evidence type="ECO:0000256" key="8">
    <source>
        <dbReference type="ARBA" id="ARBA00023012"/>
    </source>
</evidence>
<keyword evidence="10" id="KW-1133">Transmembrane helix</keyword>
<dbReference type="PANTHER" id="PTHR24421:SF10">
    <property type="entry name" value="NITRATE_NITRITE SENSOR PROTEIN NARQ"/>
    <property type="match status" value="1"/>
</dbReference>
<feature type="transmembrane region" description="Helical" evidence="10">
    <location>
        <begin position="141"/>
        <end position="164"/>
    </location>
</feature>
<dbReference type="GO" id="GO:0016301">
    <property type="term" value="F:kinase activity"/>
    <property type="evidence" value="ECO:0007669"/>
    <property type="project" value="UniProtKB-KW"/>
</dbReference>
<dbReference type="InterPro" id="IPR036890">
    <property type="entry name" value="HATPase_C_sf"/>
</dbReference>
<dbReference type="EC" id="2.7.13.3" evidence="2"/>
<keyword evidence="10" id="KW-0472">Membrane</keyword>
<dbReference type="Gene3D" id="1.20.5.1930">
    <property type="match status" value="1"/>
</dbReference>
<keyword evidence="13" id="KW-1185">Reference proteome</keyword>
<evidence type="ECO:0000256" key="3">
    <source>
        <dbReference type="ARBA" id="ARBA00022553"/>
    </source>
</evidence>
<dbReference type="InterPro" id="IPR050482">
    <property type="entry name" value="Sensor_HK_TwoCompSys"/>
</dbReference>
<feature type="domain" description="Signal transduction histidine kinase subgroup 3 dimerisation and phosphoacceptor" evidence="11">
    <location>
        <begin position="238"/>
        <end position="304"/>
    </location>
</feature>
<evidence type="ECO:0000256" key="9">
    <source>
        <dbReference type="SAM" id="MobiDB-lite"/>
    </source>
</evidence>
<feature type="transmembrane region" description="Helical" evidence="10">
    <location>
        <begin position="39"/>
        <end position="60"/>
    </location>
</feature>
<name>A0ABW2KKN1_9ACTN</name>
<dbReference type="Pfam" id="PF07730">
    <property type="entry name" value="HisKA_3"/>
    <property type="match status" value="1"/>
</dbReference>
<keyword evidence="10" id="KW-0812">Transmembrane</keyword>
<dbReference type="CDD" id="cd16917">
    <property type="entry name" value="HATPase_UhpB-NarQ-NarX-like"/>
    <property type="match status" value="1"/>
</dbReference>
<feature type="region of interest" description="Disordered" evidence="9">
    <location>
        <begin position="398"/>
        <end position="423"/>
    </location>
</feature>
<keyword evidence="7" id="KW-0067">ATP-binding</keyword>
<feature type="transmembrane region" description="Helical" evidence="10">
    <location>
        <begin position="117"/>
        <end position="134"/>
    </location>
</feature>
<dbReference type="Proteomes" id="UP001596540">
    <property type="component" value="Unassembled WGS sequence"/>
</dbReference>
<organism evidence="12 13">
    <name type="scientific">Marinactinospora rubrisoli</name>
    <dbReference type="NCBI Taxonomy" id="2715399"/>
    <lineage>
        <taxon>Bacteria</taxon>
        <taxon>Bacillati</taxon>
        <taxon>Actinomycetota</taxon>
        <taxon>Actinomycetes</taxon>
        <taxon>Streptosporangiales</taxon>
        <taxon>Nocardiopsidaceae</taxon>
        <taxon>Marinactinospora</taxon>
    </lineage>
</organism>
<feature type="transmembrane region" description="Helical" evidence="10">
    <location>
        <begin position="94"/>
        <end position="111"/>
    </location>
</feature>
<evidence type="ECO:0000256" key="7">
    <source>
        <dbReference type="ARBA" id="ARBA00022840"/>
    </source>
</evidence>
<reference evidence="13" key="1">
    <citation type="journal article" date="2019" name="Int. J. Syst. Evol. Microbiol.">
        <title>The Global Catalogue of Microorganisms (GCM) 10K type strain sequencing project: providing services to taxonomists for standard genome sequencing and annotation.</title>
        <authorList>
            <consortium name="The Broad Institute Genomics Platform"/>
            <consortium name="The Broad Institute Genome Sequencing Center for Infectious Disease"/>
            <person name="Wu L."/>
            <person name="Ma J."/>
        </authorList>
    </citation>
    <scope>NUCLEOTIDE SEQUENCE [LARGE SCALE GENOMIC DNA]</scope>
    <source>
        <strain evidence="13">CGMCC 4.7382</strain>
    </source>
</reference>
<evidence type="ECO:0000256" key="6">
    <source>
        <dbReference type="ARBA" id="ARBA00022777"/>
    </source>
</evidence>
<evidence type="ECO:0000313" key="12">
    <source>
        <dbReference type="EMBL" id="MFC7329751.1"/>
    </source>
</evidence>
<gene>
    <name evidence="12" type="ORF">ACFQRF_18625</name>
</gene>
<dbReference type="SUPFAM" id="SSF55874">
    <property type="entry name" value="ATPase domain of HSP90 chaperone/DNA topoisomerase II/histidine kinase"/>
    <property type="match status" value="1"/>
</dbReference>
<evidence type="ECO:0000256" key="10">
    <source>
        <dbReference type="SAM" id="Phobius"/>
    </source>
</evidence>
<evidence type="ECO:0000256" key="1">
    <source>
        <dbReference type="ARBA" id="ARBA00000085"/>
    </source>
</evidence>
<accession>A0ABW2KKN1</accession>
<keyword evidence="3" id="KW-0597">Phosphoprotein</keyword>
<comment type="caution">
    <text evidence="12">The sequence shown here is derived from an EMBL/GenBank/DDBJ whole genome shotgun (WGS) entry which is preliminary data.</text>
</comment>
<comment type="catalytic activity">
    <reaction evidence="1">
        <text>ATP + protein L-histidine = ADP + protein N-phospho-L-histidine.</text>
        <dbReference type="EC" id="2.7.13.3"/>
    </reaction>
</comment>
<protein>
    <recommendedName>
        <fullName evidence="2">histidine kinase</fullName>
        <ecNumber evidence="2">2.7.13.3</ecNumber>
    </recommendedName>
</protein>
<keyword evidence="6 12" id="KW-0418">Kinase</keyword>
<evidence type="ECO:0000256" key="2">
    <source>
        <dbReference type="ARBA" id="ARBA00012438"/>
    </source>
</evidence>
<sequence>MDVRTGPEGLADSWFSRFTARIDGGLTRAGIAGDFRRDCVLAALVSVFAVISCLPLGWVAEREGLVLTPLSATAVLVLAVAQSLFLAIRRTSPVLCLGIVALTQVALATAVPTGLTYRGLAPIIAAYTCGAYLAPRQATRVIAAVALLDGVIGGVAAVAAGEMADTLRLAAPSEGAGTLAPFTLWLSHFVGGVVLYVPAALIGGYMATRRRYVRLVKVTAAERVRAQRDRADAAIRAERARMARELHDIAAHHLSGMVVQAAMVERLIDRDPQAAKEATAWIRGQGKETLDNLRLVVGALRDPADGTHRDGAAGLGSDGAPVPGLAVLDRLVQTERELGTAVDVEYHGERYDLPPVADVTFYRVTQEALANARDHAPGARVRIRLGYSGSEAALEVTNDARPGGAPASGPGGARPAPAPRGHGLIGMRERAQLIGATFDAGPTASGGWRVSLVLPVDPETSAAGTETTETGGSA</sequence>
<evidence type="ECO:0000256" key="4">
    <source>
        <dbReference type="ARBA" id="ARBA00022679"/>
    </source>
</evidence>
<keyword evidence="8" id="KW-0902">Two-component regulatory system</keyword>
<dbReference type="EMBL" id="JBHTBH010000009">
    <property type="protein sequence ID" value="MFC7329751.1"/>
    <property type="molecule type" value="Genomic_DNA"/>
</dbReference>
<evidence type="ECO:0000256" key="5">
    <source>
        <dbReference type="ARBA" id="ARBA00022741"/>
    </source>
</evidence>
<feature type="transmembrane region" description="Helical" evidence="10">
    <location>
        <begin position="184"/>
        <end position="207"/>
    </location>
</feature>
<feature type="transmembrane region" description="Helical" evidence="10">
    <location>
        <begin position="66"/>
        <end position="87"/>
    </location>
</feature>
<dbReference type="InterPro" id="IPR011712">
    <property type="entry name" value="Sig_transdc_His_kin_sub3_dim/P"/>
</dbReference>
<evidence type="ECO:0000313" key="13">
    <source>
        <dbReference type="Proteomes" id="UP001596540"/>
    </source>
</evidence>
<dbReference type="RefSeq" id="WP_379872405.1">
    <property type="nucleotide sequence ID" value="NZ_JBHTBH010000009.1"/>
</dbReference>
<evidence type="ECO:0000259" key="11">
    <source>
        <dbReference type="Pfam" id="PF07730"/>
    </source>
</evidence>
<keyword evidence="4" id="KW-0808">Transferase</keyword>